<dbReference type="InterPro" id="IPR025711">
    <property type="entry name" value="PepSY"/>
</dbReference>
<keyword evidence="5" id="KW-1185">Reference proteome</keyword>
<accession>A0ABU3UCJ1</accession>
<feature type="chain" id="PRO_5047022823" evidence="2">
    <location>
        <begin position="25"/>
        <end position="159"/>
    </location>
</feature>
<keyword evidence="2" id="KW-0732">Signal</keyword>
<organism evidence="4 5">
    <name type="scientific">Streptomyces mirabilis</name>
    <dbReference type="NCBI Taxonomy" id="68239"/>
    <lineage>
        <taxon>Bacteria</taxon>
        <taxon>Bacillati</taxon>
        <taxon>Actinomycetota</taxon>
        <taxon>Actinomycetes</taxon>
        <taxon>Kitasatosporales</taxon>
        <taxon>Streptomycetaceae</taxon>
        <taxon>Streptomyces</taxon>
    </lineage>
</organism>
<comment type="caution">
    <text evidence="4">The sequence shown here is derived from an EMBL/GenBank/DDBJ whole genome shotgun (WGS) entry which is preliminary data.</text>
</comment>
<dbReference type="EMBL" id="JARAKF010000001">
    <property type="protein sequence ID" value="MDU8991535.1"/>
    <property type="molecule type" value="Genomic_DNA"/>
</dbReference>
<feature type="region of interest" description="Disordered" evidence="1">
    <location>
        <begin position="25"/>
        <end position="64"/>
    </location>
</feature>
<dbReference type="Gene3D" id="3.10.450.40">
    <property type="match status" value="1"/>
</dbReference>
<reference evidence="4 5" key="1">
    <citation type="submission" date="2023-02" db="EMBL/GenBank/DDBJ databases">
        <authorList>
            <person name="Maleckis M."/>
        </authorList>
    </citation>
    <scope>NUCLEOTIDE SEQUENCE [LARGE SCALE GENOMIC DNA]</scope>
    <source>
        <strain evidence="4 5">P8-A2</strain>
    </source>
</reference>
<name>A0ABU3UCJ1_9ACTN</name>
<proteinExistence type="predicted"/>
<evidence type="ECO:0000259" key="3">
    <source>
        <dbReference type="Pfam" id="PF03413"/>
    </source>
</evidence>
<protein>
    <submittedName>
        <fullName evidence="4">PepSY domain-containing protein</fullName>
    </submittedName>
</protein>
<feature type="compositionally biased region" description="Low complexity" evidence="1">
    <location>
        <begin position="33"/>
        <end position="49"/>
    </location>
</feature>
<dbReference type="Proteomes" id="UP001257627">
    <property type="component" value="Unassembled WGS sequence"/>
</dbReference>
<feature type="signal peptide" evidence="2">
    <location>
        <begin position="1"/>
        <end position="24"/>
    </location>
</feature>
<dbReference type="Pfam" id="PF03413">
    <property type="entry name" value="PepSY"/>
    <property type="match status" value="1"/>
</dbReference>
<evidence type="ECO:0000313" key="4">
    <source>
        <dbReference type="EMBL" id="MDU8991535.1"/>
    </source>
</evidence>
<feature type="region of interest" description="Disordered" evidence="1">
    <location>
        <begin position="109"/>
        <end position="159"/>
    </location>
</feature>
<sequence length="159" mass="16540">MKRTSMILLTAGTLAVTVTGTALAGGGSHDAPTSRNASSVATATATSTPTAPPTTPNMPVSSSRAAEIAVGHIGGGQVIEVEPEVEHGRTAWSVKILKNGSRHKVYVDRSNGRIMRAEQESAGDGRHRDDRGGAADDRRDNHHGGSDDNGGDTHGRHHH</sequence>
<evidence type="ECO:0000313" key="5">
    <source>
        <dbReference type="Proteomes" id="UP001257627"/>
    </source>
</evidence>
<feature type="domain" description="PepSY" evidence="3">
    <location>
        <begin position="59"/>
        <end position="116"/>
    </location>
</feature>
<evidence type="ECO:0000256" key="2">
    <source>
        <dbReference type="SAM" id="SignalP"/>
    </source>
</evidence>
<gene>
    <name evidence="4" type="ORF">PU648_03870</name>
</gene>
<evidence type="ECO:0000256" key="1">
    <source>
        <dbReference type="SAM" id="MobiDB-lite"/>
    </source>
</evidence>
<dbReference type="RefSeq" id="WP_143610551.1">
    <property type="nucleotide sequence ID" value="NZ_CP107955.1"/>
</dbReference>